<accession>A0A9Q0MGW4</accession>
<keyword evidence="3" id="KW-1185">Reference proteome</keyword>
<dbReference type="OrthoDB" id="6499135at2759"/>
<feature type="signal peptide" evidence="1">
    <location>
        <begin position="1"/>
        <end position="19"/>
    </location>
</feature>
<comment type="caution">
    <text evidence="2">The sequence shown here is derived from an EMBL/GenBank/DDBJ whole genome shotgun (WGS) entry which is preliminary data.</text>
</comment>
<protein>
    <submittedName>
        <fullName evidence="2">Uncharacterized protein</fullName>
    </submittedName>
</protein>
<evidence type="ECO:0000313" key="3">
    <source>
        <dbReference type="Proteomes" id="UP001142055"/>
    </source>
</evidence>
<evidence type="ECO:0000313" key="2">
    <source>
        <dbReference type="EMBL" id="KAJ6225584.1"/>
    </source>
</evidence>
<feature type="chain" id="PRO_5040114777" evidence="1">
    <location>
        <begin position="20"/>
        <end position="298"/>
    </location>
</feature>
<name>A0A9Q0MGW4_BLOTA</name>
<dbReference type="EMBL" id="JAPWDV010000001">
    <property type="protein sequence ID" value="KAJ6225584.1"/>
    <property type="molecule type" value="Genomic_DNA"/>
</dbReference>
<dbReference type="Proteomes" id="UP001142055">
    <property type="component" value="Chromosome 1"/>
</dbReference>
<dbReference type="AlphaFoldDB" id="A0A9Q0MGW4"/>
<proteinExistence type="predicted"/>
<gene>
    <name evidence="2" type="ORF">RDWZM_004129</name>
</gene>
<organism evidence="2 3">
    <name type="scientific">Blomia tropicalis</name>
    <name type="common">Mite</name>
    <dbReference type="NCBI Taxonomy" id="40697"/>
    <lineage>
        <taxon>Eukaryota</taxon>
        <taxon>Metazoa</taxon>
        <taxon>Ecdysozoa</taxon>
        <taxon>Arthropoda</taxon>
        <taxon>Chelicerata</taxon>
        <taxon>Arachnida</taxon>
        <taxon>Acari</taxon>
        <taxon>Acariformes</taxon>
        <taxon>Sarcoptiformes</taxon>
        <taxon>Astigmata</taxon>
        <taxon>Glycyphagoidea</taxon>
        <taxon>Echimyopodidae</taxon>
        <taxon>Blomia</taxon>
    </lineage>
</organism>
<reference evidence="2" key="1">
    <citation type="submission" date="2022-12" db="EMBL/GenBank/DDBJ databases">
        <title>Genome assemblies of Blomia tropicalis.</title>
        <authorList>
            <person name="Cui Y."/>
        </authorList>
    </citation>
    <scope>NUCLEOTIDE SEQUENCE</scope>
    <source>
        <tissue evidence="2">Adult mites</tissue>
    </source>
</reference>
<sequence>MRSISIFFVLFFVAVSHQADPAINSECDRILNSMVAGCKSIRTTVITTSSLQLKDKCCANWRFNICVQSASGYSTIAKATGICSSDVYERKMGELSPNLAMNSVANLCANFDTQTCITSPMSNAWDSVKTNVQSVQSNLNVNQIANQIGKNWNQAMSSFGSMAKNLQDTISQQNIPARLREGASAIQSTIVGGTQQLSDAISGQGINRYSVVGNEGADDAVSLDSIVHSIIPDVEIVEKKPLESVDTPKVDSKSDPTKRFNFMDWFDSLHAGLIGSSNSEPIVPKITKQTEQRSNPYV</sequence>
<evidence type="ECO:0000256" key="1">
    <source>
        <dbReference type="SAM" id="SignalP"/>
    </source>
</evidence>
<keyword evidence="1" id="KW-0732">Signal</keyword>